<evidence type="ECO:0000256" key="1">
    <source>
        <dbReference type="ARBA" id="ARBA00009947"/>
    </source>
</evidence>
<dbReference type="Gene3D" id="1.20.5.1500">
    <property type="match status" value="1"/>
</dbReference>
<feature type="compositionally biased region" description="Acidic residues" evidence="3">
    <location>
        <begin position="379"/>
        <end position="411"/>
    </location>
</feature>
<dbReference type="STRING" id="1263082.A0A068SF65"/>
<feature type="region of interest" description="Disordered" evidence="3">
    <location>
        <begin position="156"/>
        <end position="193"/>
    </location>
</feature>
<comment type="similarity">
    <text evidence="1 2">Belongs to the nucleosome assembly protein (NAP) family.</text>
</comment>
<comment type="caution">
    <text evidence="4">The sequence shown here is derived from an EMBL/GenBank/DDBJ whole genome shotgun (WGS) entry which is preliminary data.</text>
</comment>
<dbReference type="AlphaFoldDB" id="A0A068SF65"/>
<evidence type="ECO:0000256" key="2">
    <source>
        <dbReference type="RuleBase" id="RU003876"/>
    </source>
</evidence>
<dbReference type="EMBL" id="CBTN010000116">
    <property type="protein sequence ID" value="CDH60929.1"/>
    <property type="molecule type" value="Genomic_DNA"/>
</dbReference>
<organism evidence="4 5">
    <name type="scientific">Lichtheimia corymbifera JMRC:FSU:9682</name>
    <dbReference type="NCBI Taxonomy" id="1263082"/>
    <lineage>
        <taxon>Eukaryota</taxon>
        <taxon>Fungi</taxon>
        <taxon>Fungi incertae sedis</taxon>
        <taxon>Mucoromycota</taxon>
        <taxon>Mucoromycotina</taxon>
        <taxon>Mucoromycetes</taxon>
        <taxon>Mucorales</taxon>
        <taxon>Lichtheimiaceae</taxon>
        <taxon>Lichtheimia</taxon>
    </lineage>
</organism>
<dbReference type="GO" id="GO:0006334">
    <property type="term" value="P:nucleosome assembly"/>
    <property type="evidence" value="ECO:0007669"/>
    <property type="project" value="InterPro"/>
</dbReference>
<dbReference type="Proteomes" id="UP000027586">
    <property type="component" value="Unassembled WGS sequence"/>
</dbReference>
<dbReference type="OrthoDB" id="27325at2759"/>
<evidence type="ECO:0000313" key="5">
    <source>
        <dbReference type="Proteomes" id="UP000027586"/>
    </source>
</evidence>
<gene>
    <name evidence="4" type="ORF">LCOR_11706.1</name>
</gene>
<feature type="compositionally biased region" description="Acidic residues" evidence="3">
    <location>
        <begin position="165"/>
        <end position="174"/>
    </location>
</feature>
<feature type="compositionally biased region" description="Polar residues" evidence="3">
    <location>
        <begin position="1"/>
        <end position="11"/>
    </location>
</feature>
<dbReference type="Pfam" id="PF00956">
    <property type="entry name" value="NAP"/>
    <property type="match status" value="1"/>
</dbReference>
<dbReference type="FunFam" id="1.20.5.1500:FF:000001">
    <property type="entry name" value="Nucleosome assembly protein 1-like 1"/>
    <property type="match status" value="1"/>
</dbReference>
<feature type="region of interest" description="Disordered" evidence="3">
    <location>
        <begin position="379"/>
        <end position="426"/>
    </location>
</feature>
<dbReference type="Gene3D" id="3.30.1120.90">
    <property type="entry name" value="Nucleosome assembly protein"/>
    <property type="match status" value="1"/>
</dbReference>
<keyword evidence="5" id="KW-1185">Reference proteome</keyword>
<dbReference type="SUPFAM" id="SSF143113">
    <property type="entry name" value="NAP-like"/>
    <property type="match status" value="1"/>
</dbReference>
<evidence type="ECO:0000313" key="4">
    <source>
        <dbReference type="EMBL" id="CDH60929.1"/>
    </source>
</evidence>
<feature type="region of interest" description="Disordered" evidence="3">
    <location>
        <begin position="1"/>
        <end position="41"/>
    </location>
</feature>
<dbReference type="GO" id="GO:0005634">
    <property type="term" value="C:nucleus"/>
    <property type="evidence" value="ECO:0007669"/>
    <property type="project" value="InterPro"/>
</dbReference>
<dbReference type="PANTHER" id="PTHR11875">
    <property type="entry name" value="TESTIS-SPECIFIC Y-ENCODED PROTEIN"/>
    <property type="match status" value="1"/>
</dbReference>
<dbReference type="FunFam" id="3.30.1120.90:FF:000003">
    <property type="entry name" value="Nucleosome assembly protein"/>
    <property type="match status" value="1"/>
</dbReference>
<sequence length="426" mass="48189">MDQQSTSSNLDIKNKKDPSTAPTPQNTPINPAPITSSYKPNITTISEDMETITTPGAAGQSSALGGAFTSNPALISMLQGKLGTLVGQSSGYVESLPPSVQRRINGLKYLQSQHAELEGKFQEEVLALEKKYLELYKPLYAKRADVVNGRYEPTEQEVELGAKVDEDEEDEDQEKQETKKAAAEEEEDEEDKQVKGIPEFWLTLLKNHPQIGETITDQDEEILRQLVDIRMSYMEKPGFKLEFEFADNDYFTDKVLSKTYYYQEHAQGGDFVYDHAEGAKINWKEGKDLTVTVETKKQRHKGTNKTRVVKRTVPAETFFNFFSPPVFPGEDEELDEEEAEGLDAKLEADYEMGEEFKDKIIPHAVDYFTGKALEYEDFEGDDDFEDDFYDDEDDDEEDDDEDDDDDDDDDAAPANKGENAPECKQS</sequence>
<reference evidence="4" key="1">
    <citation type="submission" date="2013-08" db="EMBL/GenBank/DDBJ databases">
        <title>Gene expansion shapes genome architecture in the human pathogen Lichtheimia corymbifera: an evolutionary genomics analysis in the ancient terrestrial Mucorales (Mucoromycotina).</title>
        <authorList>
            <person name="Schwartze V.U."/>
            <person name="Winter S."/>
            <person name="Shelest E."/>
            <person name="Marcet-Houben M."/>
            <person name="Horn F."/>
            <person name="Wehner S."/>
            <person name="Hoffmann K."/>
            <person name="Riege K."/>
            <person name="Sammeth M."/>
            <person name="Nowrousian M."/>
            <person name="Valiante V."/>
            <person name="Linde J."/>
            <person name="Jacobsen I.D."/>
            <person name="Marz M."/>
            <person name="Brakhage A.A."/>
            <person name="Gabaldon T."/>
            <person name="Bocker S."/>
            <person name="Voigt K."/>
        </authorList>
    </citation>
    <scope>NUCLEOTIDE SEQUENCE [LARGE SCALE GENOMIC DNA]</scope>
    <source>
        <strain evidence="4">FSU 9682</strain>
    </source>
</reference>
<feature type="compositionally biased region" description="Polar residues" evidence="3">
    <location>
        <begin position="20"/>
        <end position="41"/>
    </location>
</feature>
<evidence type="ECO:0000256" key="3">
    <source>
        <dbReference type="SAM" id="MobiDB-lite"/>
    </source>
</evidence>
<dbReference type="InterPro" id="IPR037231">
    <property type="entry name" value="NAP-like_sf"/>
</dbReference>
<dbReference type="VEuPathDB" id="FungiDB:LCOR_11706.1"/>
<dbReference type="InterPro" id="IPR002164">
    <property type="entry name" value="NAP_family"/>
</dbReference>
<name>A0A068SF65_9FUNG</name>
<protein>
    <submittedName>
        <fullName evidence="4">Nucleosome assembly protein</fullName>
    </submittedName>
</protein>
<proteinExistence type="inferred from homology"/>
<accession>A0A068SF65</accession>